<feature type="compositionally biased region" description="Basic and acidic residues" evidence="1">
    <location>
        <begin position="93"/>
        <end position="106"/>
    </location>
</feature>
<dbReference type="AlphaFoldDB" id="A0A8G2J2E9"/>
<feature type="compositionally biased region" description="Low complexity" evidence="1">
    <location>
        <begin position="80"/>
        <end position="89"/>
    </location>
</feature>
<evidence type="ECO:0000313" key="3">
    <source>
        <dbReference type="Proteomes" id="UP000291866"/>
    </source>
</evidence>
<reference evidence="2 3" key="1">
    <citation type="submission" date="2019-02" db="EMBL/GenBank/DDBJ databases">
        <title>The competitiveness to form nodules shapes the capacities of Rhizobium leguminosarum sv viciae communities to promote symbiosis with specific hosts.</title>
        <authorList>
            <person name="Boivin S."/>
            <person name="Lepetit M."/>
        </authorList>
    </citation>
    <scope>NUCLEOTIDE SEQUENCE [LARGE SCALE GENOMIC DNA]</scope>
    <source>
        <strain evidence="2 3">SPF4F3</strain>
    </source>
</reference>
<feature type="region of interest" description="Disordered" evidence="1">
    <location>
        <begin position="80"/>
        <end position="106"/>
    </location>
</feature>
<name>A0A8G2J2E9_RHILV</name>
<comment type="caution">
    <text evidence="2">The sequence shown here is derived from an EMBL/GenBank/DDBJ whole genome shotgun (WGS) entry which is preliminary data.</text>
</comment>
<protein>
    <submittedName>
        <fullName evidence="2">Uncharacterized protein</fullName>
    </submittedName>
</protein>
<proteinExistence type="predicted"/>
<dbReference type="Proteomes" id="UP000291866">
    <property type="component" value="Unassembled WGS sequence"/>
</dbReference>
<evidence type="ECO:0000313" key="2">
    <source>
        <dbReference type="EMBL" id="TBX97515.1"/>
    </source>
</evidence>
<feature type="region of interest" description="Disordered" evidence="1">
    <location>
        <begin position="1"/>
        <end position="22"/>
    </location>
</feature>
<gene>
    <name evidence="2" type="ORF">E0H31_00970</name>
</gene>
<evidence type="ECO:0000256" key="1">
    <source>
        <dbReference type="SAM" id="MobiDB-lite"/>
    </source>
</evidence>
<dbReference type="EMBL" id="SJLU01000001">
    <property type="protein sequence ID" value="TBX97515.1"/>
    <property type="molecule type" value="Genomic_DNA"/>
</dbReference>
<accession>A0A8G2J2E9</accession>
<organism evidence="2 3">
    <name type="scientific">Rhizobium leguminosarum bv. viciae</name>
    <dbReference type="NCBI Taxonomy" id="387"/>
    <lineage>
        <taxon>Bacteria</taxon>
        <taxon>Pseudomonadati</taxon>
        <taxon>Pseudomonadota</taxon>
        <taxon>Alphaproteobacteria</taxon>
        <taxon>Hyphomicrobiales</taxon>
        <taxon>Rhizobiaceae</taxon>
        <taxon>Rhizobium/Agrobacterium group</taxon>
        <taxon>Rhizobium</taxon>
    </lineage>
</organism>
<sequence>MSEGAESAHKSPLTEAAATRTKCQSRCFCAKSLDCPARTYAFPQPLREVISCCPSVNKRAASFKHALSLPATVALDSASSSALSRGSAAPVADTRDKPEHDEKGVR</sequence>